<dbReference type="Gene3D" id="3.30.420.10">
    <property type="entry name" value="Ribonuclease H-like superfamily/Ribonuclease H"/>
    <property type="match status" value="1"/>
</dbReference>
<dbReference type="InterPro" id="IPR036397">
    <property type="entry name" value="RNaseH_sf"/>
</dbReference>
<dbReference type="Proteomes" id="UP000499080">
    <property type="component" value="Unassembled WGS sequence"/>
</dbReference>
<evidence type="ECO:0000313" key="2">
    <source>
        <dbReference type="Proteomes" id="UP000499080"/>
    </source>
</evidence>
<proteinExistence type="predicted"/>
<dbReference type="PANTHER" id="PTHR46060:SF1">
    <property type="entry name" value="MARINER MOS1 TRANSPOSASE-LIKE PROTEIN"/>
    <property type="match status" value="1"/>
</dbReference>
<evidence type="ECO:0000313" key="1">
    <source>
        <dbReference type="EMBL" id="GBM55047.1"/>
    </source>
</evidence>
<keyword evidence="2" id="KW-1185">Reference proteome</keyword>
<dbReference type="InterPro" id="IPR052709">
    <property type="entry name" value="Transposase-MT_Hybrid"/>
</dbReference>
<sequence>MSRPAIVKWCQQFEVGRTDLTDAEKYNHYYYIVVLRNNKRFVQSCGKQETWKVKQRHCPLARQFKTSQGTHNTRFASQFWRHPPYSPDLAPCDFHVFGKPREHLGGRQFSNDDQVQTAVLSWLQNQGAIFCRQGIE</sequence>
<reference evidence="1 2" key="1">
    <citation type="journal article" date="2019" name="Sci. Rep.">
        <title>Orb-weaving spider Araneus ventricosus genome elucidates the spidroin gene catalogue.</title>
        <authorList>
            <person name="Kono N."/>
            <person name="Nakamura H."/>
            <person name="Ohtoshi R."/>
            <person name="Moran D.A.P."/>
            <person name="Shinohara A."/>
            <person name="Yoshida Y."/>
            <person name="Fujiwara M."/>
            <person name="Mori M."/>
            <person name="Tomita M."/>
            <person name="Arakawa K."/>
        </authorList>
    </citation>
    <scope>NUCLEOTIDE SEQUENCE [LARGE SCALE GENOMIC DNA]</scope>
</reference>
<comment type="caution">
    <text evidence="1">The sequence shown here is derived from an EMBL/GenBank/DDBJ whole genome shotgun (WGS) entry which is preliminary data.</text>
</comment>
<gene>
    <name evidence="1" type="ORF">AVEN_234194_1</name>
</gene>
<organism evidence="1 2">
    <name type="scientific">Araneus ventricosus</name>
    <name type="common">Orbweaver spider</name>
    <name type="synonym">Epeira ventricosa</name>
    <dbReference type="NCBI Taxonomy" id="182803"/>
    <lineage>
        <taxon>Eukaryota</taxon>
        <taxon>Metazoa</taxon>
        <taxon>Ecdysozoa</taxon>
        <taxon>Arthropoda</taxon>
        <taxon>Chelicerata</taxon>
        <taxon>Arachnida</taxon>
        <taxon>Araneae</taxon>
        <taxon>Araneomorphae</taxon>
        <taxon>Entelegynae</taxon>
        <taxon>Araneoidea</taxon>
        <taxon>Araneidae</taxon>
        <taxon>Araneus</taxon>
    </lineage>
</organism>
<name>A0A4Y2GPA9_ARAVE</name>
<dbReference type="AlphaFoldDB" id="A0A4Y2GPA9"/>
<dbReference type="PANTHER" id="PTHR46060">
    <property type="entry name" value="MARINER MOS1 TRANSPOSASE-LIKE PROTEIN"/>
    <property type="match status" value="1"/>
</dbReference>
<protein>
    <submittedName>
        <fullName evidence="1">Uncharacterized protein</fullName>
    </submittedName>
</protein>
<accession>A0A4Y2GPA9</accession>
<dbReference type="EMBL" id="BGPR01100126">
    <property type="protein sequence ID" value="GBM55047.1"/>
    <property type="molecule type" value="Genomic_DNA"/>
</dbReference>
<dbReference type="OrthoDB" id="10017160at2759"/>
<dbReference type="GO" id="GO:0003676">
    <property type="term" value="F:nucleic acid binding"/>
    <property type="evidence" value="ECO:0007669"/>
    <property type="project" value="InterPro"/>
</dbReference>